<dbReference type="Pfam" id="PF05521">
    <property type="entry name" value="Phage_HCP"/>
    <property type="match status" value="1"/>
</dbReference>
<dbReference type="InterPro" id="IPR038666">
    <property type="entry name" value="SSP1_head-tail_sf"/>
</dbReference>
<protein>
    <submittedName>
        <fullName evidence="2">Phage head closure protein</fullName>
    </submittedName>
</protein>
<dbReference type="Proteomes" id="UP001596152">
    <property type="component" value="Unassembled WGS sequence"/>
</dbReference>
<proteinExistence type="predicted"/>
<dbReference type="EMBL" id="JBHSLF010000002">
    <property type="protein sequence ID" value="MFC5342733.1"/>
    <property type="molecule type" value="Genomic_DNA"/>
</dbReference>
<accession>A0ABW0FP68</accession>
<reference evidence="3" key="1">
    <citation type="journal article" date="2019" name="Int. J. Syst. Evol. Microbiol.">
        <title>The Global Catalogue of Microorganisms (GCM) 10K type strain sequencing project: providing services to taxonomists for standard genome sequencing and annotation.</title>
        <authorList>
            <consortium name="The Broad Institute Genomics Platform"/>
            <consortium name="The Broad Institute Genome Sequencing Center for Infectious Disease"/>
            <person name="Wu L."/>
            <person name="Ma J."/>
        </authorList>
    </citation>
    <scope>NUCLEOTIDE SEQUENCE [LARGE SCALE GENOMIC DNA]</scope>
    <source>
        <strain evidence="3">JCM 12125</strain>
    </source>
</reference>
<evidence type="ECO:0000313" key="2">
    <source>
        <dbReference type="EMBL" id="MFC5342733.1"/>
    </source>
</evidence>
<sequence>MRVLADLLEPVEAETPYGGRVVSYEPLGSVWLRVESRRRRDRTEAGASAAVDTATVETRADPRLSEGRIVRFGGGDWTIAAVGGDPDRPGRVTLNIERTR</sequence>
<comment type="caution">
    <text evidence="2">The sequence shown here is derived from an EMBL/GenBank/DDBJ whole genome shotgun (WGS) entry which is preliminary data.</text>
</comment>
<dbReference type="Gene3D" id="2.40.10.270">
    <property type="entry name" value="Bacteriophage SPP1 head-tail adaptor protein"/>
    <property type="match status" value="1"/>
</dbReference>
<name>A0ABW0FP68_9CAUL</name>
<evidence type="ECO:0000313" key="3">
    <source>
        <dbReference type="Proteomes" id="UP001596152"/>
    </source>
</evidence>
<feature type="region of interest" description="Disordered" evidence="1">
    <location>
        <begin position="81"/>
        <end position="100"/>
    </location>
</feature>
<dbReference type="NCBIfam" id="TIGR01563">
    <property type="entry name" value="gp16_SPP1"/>
    <property type="match status" value="1"/>
</dbReference>
<dbReference type="InterPro" id="IPR008767">
    <property type="entry name" value="Phage_SPP1_head-tail_adaptor"/>
</dbReference>
<keyword evidence="3" id="KW-1185">Reference proteome</keyword>
<organism evidence="2 3">
    <name type="scientific">Brevundimonas staleyi</name>
    <dbReference type="NCBI Taxonomy" id="74326"/>
    <lineage>
        <taxon>Bacteria</taxon>
        <taxon>Pseudomonadati</taxon>
        <taxon>Pseudomonadota</taxon>
        <taxon>Alphaproteobacteria</taxon>
        <taxon>Caulobacterales</taxon>
        <taxon>Caulobacteraceae</taxon>
        <taxon>Brevundimonas</taxon>
    </lineage>
</organism>
<dbReference type="RefSeq" id="WP_374038653.1">
    <property type="nucleotide sequence ID" value="NZ_CP169082.1"/>
</dbReference>
<gene>
    <name evidence="2" type="ORF">ACFPIE_02330</name>
</gene>
<evidence type="ECO:0000256" key="1">
    <source>
        <dbReference type="SAM" id="MobiDB-lite"/>
    </source>
</evidence>